<keyword evidence="2" id="KW-0862">Zinc</keyword>
<keyword evidence="3" id="KW-0175">Coiled coil</keyword>
<sequence length="2529" mass="282596">MVNDVYLSSAGVWGQQTNDKCLSMAQDVYSKMAEDQWMLNEDGYLNIDTDVKEIIYHPSLNVILICTKSGVVRVLDVNSGVILQSSYLSAINQNEVKCKYIPAVDRILFSDGQALGVRSDYNGVLLLDSILQKTVSDGREEIKLELPLSEAIILKQSLSTTNVSGVDRMIQELNNVISNAQKQYKKGIKAQKWNTVCVQLPLDDLRTAASNIVSDLIAKNQHTPELGVASAVQERLSELMGEQVNASDRKSMASEYRRRETFSHWPHMDYKWALPDQMAQAGFYHQPNSSGDDRAMCFTCTVCLVCWERTDEPWSEHERHSPNCPFVIGEYTQNVPLSVTYATSPAIDATYRGLNIKILGNSTIPNLIPTANADGLISVFDVSGKIKRTHSFYVTQFDSHILERFTQDFGTPGLWTTNEDKKYPVEKKVTALCILNDKSHKVSGENKTKSLRPTIVCGLKIKCQSEKIMNEQAKISNDANETDMHILDSYQGLSRLYLVIYDFMYSKEQEETENELKQDNTSITYVPIEKNQIVMENEKLANLFDNFDATELESEDLPSYNLMKQLSSFYKTLIPGESDEVFLPPTVTLKKSHTGPRVLTYDEFNSTKTDSSSSNFNLHPLTNGQLNSSENSDLSISDHIAELKNTQSAKKLNYSRAVQCINLPEQCKDYSDLEITEILATLDEDHVLVIVKSVCSSKSFLLLYSIDVSDRMIKLKEEPVAFRELASFENPVEVHLLPTVDKIGNFSKHASISSIEGNAVLVCIDGSVRIVDLSTLKTVCFAKIDDEKFVSAAYCNSLDRLCASTKKGSLHFFALNDADNESSDDHEEDDIFGINMDSSVAISQQLEVLDSSEITNFFREPPDMIPLADLKNFRLLCDFEPLRTSYCYTKTWRLQTDTTTWDEHIFEVTLPNSTLLGHVDVHFTLQPSSTVPHVEVTLLRQNKSGIGHNLTLTSPKLYKSKIRNLLIHIRAVYSKDETNKNGSKNRKFENKSSSINVDKLNLTSTHKSDFYMGCDVLHELSLTLYSLKHTDLQHERTQRNLMLESNIFVRSLILTAVNTTTNEVLGIVLDILDWIASIRLSRNRSSNGTPPNQHLEFVSTIEEHLTELLHHCVLLGGRSIAHKCTRLIITCCSGANNISPTFGENFSSSVLNALFIELESINKVRSASGLQWIFSLLLKVSTKDKEKLISSKCIALLNKISNELVKRTNPYHLILRARYGLYGTPMEPELFDIEPPPYVKGGSSSTYLLTSSPNTVATDNPPPNTDHLSNYSFNKESISPKDVLSTTETKLKYKNIASLKIVRGLIETEPLHFSCVSASEGTRVERADVSNNSSAVNSVVPFTISSSGQNSSNKKEDLQQLLHNYVEKQVNEQVKALNNRLESSSSSTGEAGHSKWIVQILSEAEQVMDRKIDAIYQNISKTLENINSSKTLLQAEEVIPSSNQSGHLPWQQLLVVPPKQVIVVERMHSAARRHITLDFGKPVLLTDILIPSCSDLVTVSIDIWLKEDVDEKRLVVATDIGTKNLLLTDLQPPPLCRYMKITVVGRYGMSTIRCRIPLGYFYGHIVVLPEEVPPDLAQNSMSLCSGDLEKQLNILSKLFEDISCRYSLACSKLKELLHPFLVADMKNAVHLSTYMNIMKDKNMNVNNVEHNKVFNAYQETITYQHQLNTIRNVMARIEGSMLGNVQYQKHNSLPNISTDKLTSIAEGLLEVLLSIEATTDIKLDLCQQFFQALCVSQSSRLQLLAAIFLEKSCGRMAFWGNFLADTLAELFSTSCAVKFSQDLEKTPEKSAVIDAALRVVFSTLKPLFTNRKSLLAVTVDLPLLSWLLMYLSLQLSLSRSPSDSANRWNWVLGEMVGKANVDSSKAGNRKKTCKRVAPTCTNSNYISPSYSSIVMGSQQPYQSHISKKNYETNKSKENKEPLIEKPVVSAMPQFIDTTHCLTVAKGLLKLILSMDHSGSADMMLLSFKVISRLVTLAKLHLGQLLNEHQLLELINFCISCKIPWAPFALACFLQDALELSSLKAEEVEMETDASTSANWSQNDISSEVDGICENFNIEDVLIEPTKTNPAINNNSFPPLPSVYESEDSDFEELLEDLEKVRCSSKINKSTNGSSTSISCAMDSRLELGVQTASEMALKKLIIRNTHTLLHNITLEVNQKESDNGLLPWPIPVESCPPESSLSNHKMLTYCFETLFENLENQVPSKIEHILQLWLTLNCPNKNEKFDPSMMPQIILKCNSVNHLITTMAWTPGLSLTTWCVALQTLTLVCNMNSVKKWFDLSGMANTIVSHPDFVQLFLSLLSGSGPIFTGKVLLGNVLKTLLLKVVYQLVQPSGPICSRLGPLDAQCKLLQSMLYLDFSNTDLSIAMSTLESTASLVHSYVLNIDKIKCISIGEKQNAMTSTFSDIFASVLGSDSNKQDRSVTYEDLLILLLKLLGKLIQTPIPVLSDEGEAMETESPVTSQTDESKAEQIQQDPPRAPHTMPCFADIVLQHQLTVIRLCRCLAACKSSSLCMLANVSQKVAFSNLSRT</sequence>
<dbReference type="FunFam" id="1.10.1170.10:FF:000001">
    <property type="entry name" value="baculoviral IAP repeat-containing protein 6 isoform X1"/>
    <property type="match status" value="1"/>
</dbReference>
<comment type="caution">
    <text evidence="5">The sequence shown here is derived from an EMBL/GenBank/DDBJ whole genome shotgun (WGS) entry which is preliminary data.</text>
</comment>
<dbReference type="InterPro" id="IPR001370">
    <property type="entry name" value="BIR_rpt"/>
</dbReference>
<evidence type="ECO:0000313" key="5">
    <source>
        <dbReference type="EMBL" id="KAJ8958619.1"/>
    </source>
</evidence>
<keyword evidence="6" id="KW-1185">Reference proteome</keyword>
<feature type="coiled-coil region" evidence="3">
    <location>
        <begin position="163"/>
        <end position="190"/>
    </location>
</feature>
<dbReference type="PROSITE" id="PS50143">
    <property type="entry name" value="BIR_REPEAT_2"/>
    <property type="match status" value="1"/>
</dbReference>
<reference evidence="5" key="1">
    <citation type="journal article" date="2023" name="Insect Mol. Biol.">
        <title>Genome sequencing provides insights into the evolution of gene families encoding plant cell wall-degrading enzymes in longhorned beetles.</title>
        <authorList>
            <person name="Shin N.R."/>
            <person name="Okamura Y."/>
            <person name="Kirsch R."/>
            <person name="Pauchet Y."/>
        </authorList>
    </citation>
    <scope>NUCLEOTIDE SEQUENCE</scope>
    <source>
        <strain evidence="5">AMC_N1</strain>
    </source>
</reference>
<protein>
    <recommendedName>
        <fullName evidence="7">UBC core domain-containing protein</fullName>
    </recommendedName>
</protein>
<dbReference type="CDD" id="cd00022">
    <property type="entry name" value="BIR"/>
    <property type="match status" value="1"/>
</dbReference>
<dbReference type="PANTHER" id="PTHR46771:SF5">
    <property type="entry name" value="DETERIN"/>
    <property type="match status" value="1"/>
</dbReference>
<name>A0AAV8Z5I5_9CUCU</name>
<evidence type="ECO:0000256" key="1">
    <source>
        <dbReference type="ARBA" id="ARBA00022723"/>
    </source>
</evidence>
<feature type="compositionally biased region" description="Polar residues" evidence="4">
    <location>
        <begin position="2457"/>
        <end position="2473"/>
    </location>
</feature>
<feature type="region of interest" description="Disordered" evidence="4">
    <location>
        <begin position="2449"/>
        <end position="2477"/>
    </location>
</feature>
<evidence type="ECO:0000313" key="6">
    <source>
        <dbReference type="Proteomes" id="UP001162162"/>
    </source>
</evidence>
<proteinExistence type="predicted"/>
<evidence type="ECO:0000256" key="3">
    <source>
        <dbReference type="SAM" id="Coils"/>
    </source>
</evidence>
<evidence type="ECO:0008006" key="7">
    <source>
        <dbReference type="Google" id="ProtNLM"/>
    </source>
</evidence>
<accession>A0AAV8Z5I5</accession>
<dbReference type="Gene3D" id="1.10.1170.10">
    <property type="entry name" value="Inhibitor Of Apoptosis Protein (2mihbC-IAP-1), Chain A"/>
    <property type="match status" value="1"/>
</dbReference>
<dbReference type="GO" id="GO:0046872">
    <property type="term" value="F:metal ion binding"/>
    <property type="evidence" value="ECO:0007669"/>
    <property type="project" value="UniProtKB-KW"/>
</dbReference>
<dbReference type="InterPro" id="IPR051190">
    <property type="entry name" value="Baculoviral_IAP"/>
</dbReference>
<dbReference type="SUPFAM" id="SSF57924">
    <property type="entry name" value="Inhibitor of apoptosis (IAP) repeat"/>
    <property type="match status" value="1"/>
</dbReference>
<gene>
    <name evidence="5" type="ORF">NQ318_016341</name>
</gene>
<dbReference type="Proteomes" id="UP001162162">
    <property type="component" value="Unassembled WGS sequence"/>
</dbReference>
<dbReference type="EMBL" id="JAPWTK010000016">
    <property type="protein sequence ID" value="KAJ8958619.1"/>
    <property type="molecule type" value="Genomic_DNA"/>
</dbReference>
<dbReference type="SMART" id="SM00238">
    <property type="entry name" value="BIR"/>
    <property type="match status" value="1"/>
</dbReference>
<evidence type="ECO:0000256" key="2">
    <source>
        <dbReference type="ARBA" id="ARBA00022833"/>
    </source>
</evidence>
<evidence type="ECO:0000256" key="4">
    <source>
        <dbReference type="SAM" id="MobiDB-lite"/>
    </source>
</evidence>
<keyword evidence="1" id="KW-0479">Metal-binding</keyword>
<dbReference type="PANTHER" id="PTHR46771">
    <property type="entry name" value="DETERIN"/>
    <property type="match status" value="1"/>
</dbReference>
<dbReference type="Pfam" id="PF00653">
    <property type="entry name" value="BIR"/>
    <property type="match status" value="1"/>
</dbReference>
<organism evidence="5 6">
    <name type="scientific">Aromia moschata</name>
    <dbReference type="NCBI Taxonomy" id="1265417"/>
    <lineage>
        <taxon>Eukaryota</taxon>
        <taxon>Metazoa</taxon>
        <taxon>Ecdysozoa</taxon>
        <taxon>Arthropoda</taxon>
        <taxon>Hexapoda</taxon>
        <taxon>Insecta</taxon>
        <taxon>Pterygota</taxon>
        <taxon>Neoptera</taxon>
        <taxon>Endopterygota</taxon>
        <taxon>Coleoptera</taxon>
        <taxon>Polyphaga</taxon>
        <taxon>Cucujiformia</taxon>
        <taxon>Chrysomeloidea</taxon>
        <taxon>Cerambycidae</taxon>
        <taxon>Cerambycinae</taxon>
        <taxon>Callichromatini</taxon>
        <taxon>Aromia</taxon>
    </lineage>
</organism>